<sequence>MMDIEDMTNANDGAAALRALVENSLDSEGLTYMDNPDEGTIVYDIDLSLAVGPVNVVIWVESGRIGVGAVSSFACDPTDRETMLALAEYVCRVNAGLDLGGFHLGFDDGDVWYWNVLLTGGGNPSRELIQQTVFTPCLMWKRYGDGFLKVATGTCTPEEAVAEAETPHADDDER</sequence>
<dbReference type="Proteomes" id="UP000700815">
    <property type="component" value="Unassembled WGS sequence"/>
</dbReference>
<keyword evidence="2" id="KW-1185">Reference proteome</keyword>
<evidence type="ECO:0000313" key="2">
    <source>
        <dbReference type="Proteomes" id="UP000700815"/>
    </source>
</evidence>
<gene>
    <name evidence="1" type="ORF">KIH79_04205</name>
</gene>
<dbReference type="RefSeq" id="WP_219058264.1">
    <property type="nucleotide sequence ID" value="NZ_JAHBBH010000008.1"/>
</dbReference>
<comment type="caution">
    <text evidence="1">The sequence shown here is derived from an EMBL/GenBank/DDBJ whole genome shotgun (WGS) entry which is preliminary data.</text>
</comment>
<accession>A0ABS6WDQ0</accession>
<protein>
    <recommendedName>
        <fullName evidence="3">YbjN domain-containing protein</fullName>
    </recommendedName>
</protein>
<evidence type="ECO:0008006" key="3">
    <source>
        <dbReference type="Google" id="ProtNLM"/>
    </source>
</evidence>
<evidence type="ECO:0000313" key="1">
    <source>
        <dbReference type="EMBL" id="MBW3092168.1"/>
    </source>
</evidence>
<dbReference type="EMBL" id="JAHBBH010000008">
    <property type="protein sequence ID" value="MBW3092168.1"/>
    <property type="molecule type" value="Genomic_DNA"/>
</dbReference>
<proteinExistence type="predicted"/>
<name>A0ABS6WDQ0_9BIFI</name>
<organism evidence="1 2">
    <name type="scientific">Bifidobacterium miconis</name>
    <dbReference type="NCBI Taxonomy" id="2834435"/>
    <lineage>
        <taxon>Bacteria</taxon>
        <taxon>Bacillati</taxon>
        <taxon>Actinomycetota</taxon>
        <taxon>Actinomycetes</taxon>
        <taxon>Bifidobacteriales</taxon>
        <taxon>Bifidobacteriaceae</taxon>
        <taxon>Bifidobacterium</taxon>
    </lineage>
</organism>
<reference evidence="1 2" key="1">
    <citation type="submission" date="2021-05" db="EMBL/GenBank/DDBJ databases">
        <title>Phylogenetic classification of ten novel species belonging to the genus Bifidobacterium comprising B. colchicus sp. nov., B. abeli sp. nov., B. bicoloris sp. nov., B. guerezis sp. nov., B. rosaliae sp. nov., B. santillanensis sp. nov., B. argentati sp. nov., B. amazzoni sp. nov., B. pluviali sp. nov., and B. pinnaculum sp. nov.</title>
        <authorList>
            <person name="Lugli G.A."/>
            <person name="Ruiz Garcia L."/>
            <person name="Margolles A."/>
            <person name="Ventura M."/>
        </authorList>
    </citation>
    <scope>NUCLEOTIDE SEQUENCE [LARGE SCALE GENOMIC DNA]</scope>
    <source>
        <strain evidence="1 2">82T10</strain>
    </source>
</reference>